<feature type="region of interest" description="Disordered" evidence="1">
    <location>
        <begin position="150"/>
        <end position="191"/>
    </location>
</feature>
<dbReference type="Proteomes" id="UP000807469">
    <property type="component" value="Unassembled WGS sequence"/>
</dbReference>
<feature type="region of interest" description="Disordered" evidence="1">
    <location>
        <begin position="1"/>
        <end position="52"/>
    </location>
</feature>
<sequence length="191" mass="20232">MAGGHKRTAEDANGKDSNPRESKAAKTGAKHKEAAAAGKGAHKGGAKITKPKLSADQFKAKALPLHVILTHTPPSIIKEGEIDESGNEEKDEDPTVGTKDVGNIGTLTLVPSSFSTGSYGWKGSKRVTVELQAGDSEDGHREKVQVIMSINATVLGSKPEKPGKKGKKSHEKEEEEEEEAEEVDEEAAEEA</sequence>
<organism evidence="2 3">
    <name type="scientific">Pholiota conissans</name>
    <dbReference type="NCBI Taxonomy" id="109636"/>
    <lineage>
        <taxon>Eukaryota</taxon>
        <taxon>Fungi</taxon>
        <taxon>Dikarya</taxon>
        <taxon>Basidiomycota</taxon>
        <taxon>Agaricomycotina</taxon>
        <taxon>Agaricomycetes</taxon>
        <taxon>Agaricomycetidae</taxon>
        <taxon>Agaricales</taxon>
        <taxon>Agaricineae</taxon>
        <taxon>Strophariaceae</taxon>
        <taxon>Pholiota</taxon>
    </lineage>
</organism>
<dbReference type="AlphaFoldDB" id="A0A9P6CY63"/>
<proteinExistence type="predicted"/>
<keyword evidence="3" id="KW-1185">Reference proteome</keyword>
<evidence type="ECO:0000256" key="1">
    <source>
        <dbReference type="SAM" id="MobiDB-lite"/>
    </source>
</evidence>
<feature type="compositionally biased region" description="Polar residues" evidence="1">
    <location>
        <begin position="105"/>
        <end position="115"/>
    </location>
</feature>
<reference evidence="2" key="1">
    <citation type="submission" date="2020-11" db="EMBL/GenBank/DDBJ databases">
        <authorList>
            <consortium name="DOE Joint Genome Institute"/>
            <person name="Ahrendt S."/>
            <person name="Riley R."/>
            <person name="Andreopoulos W."/>
            <person name="Labutti K."/>
            <person name="Pangilinan J."/>
            <person name="Ruiz-Duenas F.J."/>
            <person name="Barrasa J.M."/>
            <person name="Sanchez-Garcia M."/>
            <person name="Camarero S."/>
            <person name="Miyauchi S."/>
            <person name="Serrano A."/>
            <person name="Linde D."/>
            <person name="Babiker R."/>
            <person name="Drula E."/>
            <person name="Ayuso-Fernandez I."/>
            <person name="Pacheco R."/>
            <person name="Padilla G."/>
            <person name="Ferreira P."/>
            <person name="Barriuso J."/>
            <person name="Kellner H."/>
            <person name="Castanera R."/>
            <person name="Alfaro M."/>
            <person name="Ramirez L."/>
            <person name="Pisabarro A.G."/>
            <person name="Kuo A."/>
            <person name="Tritt A."/>
            <person name="Lipzen A."/>
            <person name="He G."/>
            <person name="Yan M."/>
            <person name="Ng V."/>
            <person name="Cullen D."/>
            <person name="Martin F."/>
            <person name="Rosso M.-N."/>
            <person name="Henrissat B."/>
            <person name="Hibbett D."/>
            <person name="Martinez A.T."/>
            <person name="Grigoriev I.V."/>
        </authorList>
    </citation>
    <scope>NUCLEOTIDE SEQUENCE</scope>
    <source>
        <strain evidence="2">CIRM-BRFM 674</strain>
    </source>
</reference>
<evidence type="ECO:0000313" key="3">
    <source>
        <dbReference type="Proteomes" id="UP000807469"/>
    </source>
</evidence>
<gene>
    <name evidence="2" type="ORF">BDN70DRAFT_871876</name>
</gene>
<dbReference type="EMBL" id="MU155139">
    <property type="protein sequence ID" value="KAF9484896.1"/>
    <property type="molecule type" value="Genomic_DNA"/>
</dbReference>
<name>A0A9P6CY63_9AGAR</name>
<dbReference type="OrthoDB" id="2497589at2759"/>
<feature type="region of interest" description="Disordered" evidence="1">
    <location>
        <begin position="73"/>
        <end position="115"/>
    </location>
</feature>
<feature type="compositionally biased region" description="Acidic residues" evidence="1">
    <location>
        <begin position="81"/>
        <end position="94"/>
    </location>
</feature>
<feature type="compositionally biased region" description="Acidic residues" evidence="1">
    <location>
        <begin position="173"/>
        <end position="191"/>
    </location>
</feature>
<feature type="compositionally biased region" description="Basic and acidic residues" evidence="1">
    <location>
        <begin position="7"/>
        <end position="34"/>
    </location>
</feature>
<protein>
    <submittedName>
        <fullName evidence="2">Uncharacterized protein</fullName>
    </submittedName>
</protein>
<accession>A0A9P6CY63</accession>
<comment type="caution">
    <text evidence="2">The sequence shown here is derived from an EMBL/GenBank/DDBJ whole genome shotgun (WGS) entry which is preliminary data.</text>
</comment>
<evidence type="ECO:0000313" key="2">
    <source>
        <dbReference type="EMBL" id="KAF9484896.1"/>
    </source>
</evidence>